<name>B3EDB4_CHLL2</name>
<evidence type="ECO:0000313" key="2">
    <source>
        <dbReference type="Proteomes" id="UP000008841"/>
    </source>
</evidence>
<gene>
    <name evidence="1" type="ordered locus">Clim_1485</name>
</gene>
<dbReference type="OrthoDB" id="3078178at2"/>
<dbReference type="eggNOG" id="ENOG50337JM">
    <property type="taxonomic scope" value="Bacteria"/>
</dbReference>
<accession>B3EDB4</accession>
<dbReference type="Proteomes" id="UP000008841">
    <property type="component" value="Chromosome"/>
</dbReference>
<proteinExistence type="predicted"/>
<organism evidence="1 2">
    <name type="scientific">Chlorobium limicola (strain DSM 245 / NBRC 103803 / 6330)</name>
    <dbReference type="NCBI Taxonomy" id="290315"/>
    <lineage>
        <taxon>Bacteria</taxon>
        <taxon>Pseudomonadati</taxon>
        <taxon>Chlorobiota</taxon>
        <taxon>Chlorobiia</taxon>
        <taxon>Chlorobiales</taxon>
        <taxon>Chlorobiaceae</taxon>
        <taxon>Chlorobium/Pelodictyon group</taxon>
        <taxon>Chlorobium</taxon>
    </lineage>
</organism>
<dbReference type="EMBL" id="CP001097">
    <property type="protein sequence ID" value="ACD90539.1"/>
    <property type="molecule type" value="Genomic_DNA"/>
</dbReference>
<dbReference type="AlphaFoldDB" id="B3EDB4"/>
<protein>
    <submittedName>
        <fullName evidence="1">Uncharacterized protein</fullName>
    </submittedName>
</protein>
<dbReference type="RefSeq" id="WP_012466415.1">
    <property type="nucleotide sequence ID" value="NC_010803.1"/>
</dbReference>
<dbReference type="KEGG" id="cli:Clim_1485"/>
<sequence length="217" mass="23904">MSAATEAQKIYLAKINEAVARLKACDYFLDGYSKDPAASLLEAAVLQMRKALEAVAYAAIAPNKANYQQLRAEAETPADYRKDYNARAILQHLAKINADFYPVPLLPATQVQPGHWHFEQKANGYLTKARFESFYDRLGKFLHADNPWGNDKGVVNLVADLPVTQSQLRELLALHRVIVRTPDFLGAWVVEVPTDGRVPHIIVAQATGDFAVAGSGS</sequence>
<evidence type="ECO:0000313" key="1">
    <source>
        <dbReference type="EMBL" id="ACD90539.1"/>
    </source>
</evidence>
<dbReference type="HOGENOM" id="CLU_113603_1_0_10"/>
<reference evidence="1 2" key="1">
    <citation type="submission" date="2008-05" db="EMBL/GenBank/DDBJ databases">
        <title>Complete sequence of Chlorobium limicola DSM 245.</title>
        <authorList>
            <consortium name="US DOE Joint Genome Institute"/>
            <person name="Lucas S."/>
            <person name="Copeland A."/>
            <person name="Lapidus A."/>
            <person name="Glavina del Rio T."/>
            <person name="Dalin E."/>
            <person name="Tice H."/>
            <person name="Bruce D."/>
            <person name="Goodwin L."/>
            <person name="Pitluck S."/>
            <person name="Schmutz J."/>
            <person name="Larimer F."/>
            <person name="Land M."/>
            <person name="Hauser L."/>
            <person name="Kyrpides N."/>
            <person name="Ovchinnikova G."/>
            <person name="Zhao F."/>
            <person name="Li T."/>
            <person name="Liu Z."/>
            <person name="Overmann J."/>
            <person name="Bryant D.A."/>
            <person name="Richardson P."/>
        </authorList>
    </citation>
    <scope>NUCLEOTIDE SEQUENCE [LARGE SCALE GENOMIC DNA]</scope>
    <source>
        <strain evidence="2">DSM 245 / NBRC 103803 / 6330</strain>
    </source>
</reference>